<name>A0A2I1R2S3_9ACTN</name>
<evidence type="ECO:0000313" key="7">
    <source>
        <dbReference type="EMBL" id="PKZ63411.1"/>
    </source>
</evidence>
<dbReference type="Gene3D" id="3.40.50.720">
    <property type="entry name" value="NAD(P)-binding Rossmann-like Domain"/>
    <property type="match status" value="1"/>
</dbReference>
<accession>A0A2I1R2S3</accession>
<dbReference type="RefSeq" id="WP_101822291.1">
    <property type="nucleotide sequence ID" value="NZ_PKJC01000025.1"/>
</dbReference>
<gene>
    <name evidence="7" type="ORF">CYJ73_21820</name>
</gene>
<sequence length="293" mass="29567">MSESSPIRLGYVGLGNIGGPMAGSLAAWAGGLTVFDLSSEAITKVVEKGAAAAESLADLASTTDIIGICVLDDAQVRAVITGPDGLLAAARPGTVITVHSTIAPETAVELAEQCAAREVTLLDAPISGGAMGAASGRLAIMVGGPRAAYEKLKEPFALTADMLVHAGPEVGAGTRMKLARNLLHFISFTATTEAARLAEAAGIDITKLGKVVRHSDAVTGGAGAIMLRDTAAPVPADDPWYGILTGVRTLGEKDLALALALGDELGVDLPLGRLALRDLAAGLGVPHLEGEPA</sequence>
<dbReference type="Gene3D" id="1.10.1040.10">
    <property type="entry name" value="N-(1-d-carboxylethyl)-l-norvaline Dehydrogenase, domain 2"/>
    <property type="match status" value="1"/>
</dbReference>
<feature type="domain" description="3-hydroxyisobutyrate dehydrogenase-like NAD-binding" evidence="6">
    <location>
        <begin position="171"/>
        <end position="276"/>
    </location>
</feature>
<dbReference type="EMBL" id="PKJC01000025">
    <property type="protein sequence ID" value="PKZ63411.1"/>
    <property type="molecule type" value="Genomic_DNA"/>
</dbReference>
<dbReference type="PANTHER" id="PTHR43060">
    <property type="entry name" value="3-HYDROXYISOBUTYRATE DEHYDROGENASE-LIKE 1, MITOCHONDRIAL-RELATED"/>
    <property type="match status" value="1"/>
</dbReference>
<dbReference type="GO" id="GO:0016491">
    <property type="term" value="F:oxidoreductase activity"/>
    <property type="evidence" value="ECO:0007669"/>
    <property type="project" value="UniProtKB-KW"/>
</dbReference>
<dbReference type="InterPro" id="IPR029154">
    <property type="entry name" value="HIBADH-like_NADP-bd"/>
</dbReference>
<dbReference type="InterPro" id="IPR013328">
    <property type="entry name" value="6PGD_dom2"/>
</dbReference>
<dbReference type="PANTHER" id="PTHR43060:SF15">
    <property type="entry name" value="3-HYDROXYISOBUTYRATE DEHYDROGENASE-LIKE 1, MITOCHONDRIAL-RELATED"/>
    <property type="match status" value="1"/>
</dbReference>
<dbReference type="GO" id="GO:0050661">
    <property type="term" value="F:NADP binding"/>
    <property type="evidence" value="ECO:0007669"/>
    <property type="project" value="InterPro"/>
</dbReference>
<dbReference type="GO" id="GO:0051287">
    <property type="term" value="F:NAD binding"/>
    <property type="evidence" value="ECO:0007669"/>
    <property type="project" value="InterPro"/>
</dbReference>
<dbReference type="SUPFAM" id="SSF48179">
    <property type="entry name" value="6-phosphogluconate dehydrogenase C-terminal domain-like"/>
    <property type="match status" value="1"/>
</dbReference>
<dbReference type="Pfam" id="PF14833">
    <property type="entry name" value="NAD_binding_11"/>
    <property type="match status" value="1"/>
</dbReference>
<dbReference type="STRING" id="2055.BCM27_19835"/>
<feature type="domain" description="6-phosphogluconate dehydrogenase NADP-binding" evidence="5">
    <location>
        <begin position="9"/>
        <end position="165"/>
    </location>
</feature>
<evidence type="ECO:0000259" key="6">
    <source>
        <dbReference type="Pfam" id="PF14833"/>
    </source>
</evidence>
<protein>
    <submittedName>
        <fullName evidence="7">NAD(P)-dependent oxidoreductase</fullName>
    </submittedName>
</protein>
<dbReference type="AlphaFoldDB" id="A0A2I1R2S3"/>
<dbReference type="SUPFAM" id="SSF51735">
    <property type="entry name" value="NAD(P)-binding Rossmann-fold domains"/>
    <property type="match status" value="1"/>
</dbReference>
<evidence type="ECO:0000313" key="8">
    <source>
        <dbReference type="Proteomes" id="UP000234662"/>
    </source>
</evidence>
<dbReference type="InterPro" id="IPR008927">
    <property type="entry name" value="6-PGluconate_DH-like_C_sf"/>
</dbReference>
<keyword evidence="3" id="KW-0520">NAD</keyword>
<feature type="active site" evidence="4">
    <location>
        <position position="177"/>
    </location>
</feature>
<evidence type="ECO:0000256" key="2">
    <source>
        <dbReference type="ARBA" id="ARBA00023002"/>
    </source>
</evidence>
<proteinExistence type="inferred from homology"/>
<dbReference type="Proteomes" id="UP000234662">
    <property type="component" value="Unassembled WGS sequence"/>
</dbReference>
<keyword evidence="2" id="KW-0560">Oxidoreductase</keyword>
<dbReference type="Pfam" id="PF03446">
    <property type="entry name" value="NAD_binding_2"/>
    <property type="match status" value="1"/>
</dbReference>
<evidence type="ECO:0000259" key="5">
    <source>
        <dbReference type="Pfam" id="PF03446"/>
    </source>
</evidence>
<evidence type="ECO:0000256" key="3">
    <source>
        <dbReference type="ARBA" id="ARBA00023027"/>
    </source>
</evidence>
<comment type="similarity">
    <text evidence="1">Belongs to the HIBADH-related family.</text>
</comment>
<reference evidence="7 8" key="1">
    <citation type="submission" date="2017-12" db="EMBL/GenBank/DDBJ databases">
        <title>Phylogenetic diversity of female urinary microbiome.</title>
        <authorList>
            <person name="Thomas-White K."/>
            <person name="Wolfe A.J."/>
        </authorList>
    </citation>
    <scope>NUCLEOTIDE SEQUENCE [LARGE SCALE GENOMIC DNA]</scope>
    <source>
        <strain evidence="7 8">UMB0777</strain>
    </source>
</reference>
<comment type="caution">
    <text evidence="7">The sequence shown here is derived from an EMBL/GenBank/DDBJ whole genome shotgun (WGS) entry which is preliminary data.</text>
</comment>
<organism evidence="7 8">
    <name type="scientific">Gordonia terrae</name>
    <dbReference type="NCBI Taxonomy" id="2055"/>
    <lineage>
        <taxon>Bacteria</taxon>
        <taxon>Bacillati</taxon>
        <taxon>Actinomycetota</taxon>
        <taxon>Actinomycetes</taxon>
        <taxon>Mycobacteriales</taxon>
        <taxon>Gordoniaceae</taxon>
        <taxon>Gordonia</taxon>
    </lineage>
</organism>
<dbReference type="InterPro" id="IPR036291">
    <property type="entry name" value="NAD(P)-bd_dom_sf"/>
</dbReference>
<dbReference type="InterPro" id="IPR006115">
    <property type="entry name" value="6PGDH_NADP-bd"/>
</dbReference>
<dbReference type="InterPro" id="IPR015815">
    <property type="entry name" value="HIBADH-related"/>
</dbReference>
<evidence type="ECO:0000256" key="1">
    <source>
        <dbReference type="ARBA" id="ARBA00009080"/>
    </source>
</evidence>
<evidence type="ECO:0000256" key="4">
    <source>
        <dbReference type="PIRSR" id="PIRSR000103-1"/>
    </source>
</evidence>
<dbReference type="PIRSF" id="PIRSF000103">
    <property type="entry name" value="HIBADH"/>
    <property type="match status" value="1"/>
</dbReference>